<comment type="caution">
    <text evidence="1">The sequence shown here is derived from an EMBL/GenBank/DDBJ whole genome shotgun (WGS) entry which is preliminary data.</text>
</comment>
<accession>L8WRN5</accession>
<dbReference type="HOGENOM" id="CLU_2484865_0_0_1"/>
<reference evidence="1 2" key="1">
    <citation type="journal article" date="2013" name="Nat. Commun.">
        <title>The evolution and pathogenic mechanisms of the rice sheath blight pathogen.</title>
        <authorList>
            <person name="Zheng A."/>
            <person name="Lin R."/>
            <person name="Xu L."/>
            <person name="Qin P."/>
            <person name="Tang C."/>
            <person name="Ai P."/>
            <person name="Zhang D."/>
            <person name="Liu Y."/>
            <person name="Sun Z."/>
            <person name="Feng H."/>
            <person name="Wang Y."/>
            <person name="Chen Y."/>
            <person name="Liang X."/>
            <person name="Fu R."/>
            <person name="Li Q."/>
            <person name="Zhang J."/>
            <person name="Yu X."/>
            <person name="Xie Z."/>
            <person name="Ding L."/>
            <person name="Guan P."/>
            <person name="Tang J."/>
            <person name="Liang Y."/>
            <person name="Wang S."/>
            <person name="Deng Q."/>
            <person name="Li S."/>
            <person name="Zhu J."/>
            <person name="Wang L."/>
            <person name="Liu H."/>
            <person name="Li P."/>
        </authorList>
    </citation>
    <scope>NUCLEOTIDE SEQUENCE [LARGE SCALE GENOMIC DNA]</scope>
    <source>
        <strain evidence="2">AG-1 IA</strain>
    </source>
</reference>
<proteinExistence type="predicted"/>
<keyword evidence="2" id="KW-1185">Reference proteome</keyword>
<dbReference type="Proteomes" id="UP000011668">
    <property type="component" value="Unassembled WGS sequence"/>
</dbReference>
<organism evidence="1 2">
    <name type="scientific">Thanatephorus cucumeris (strain AG1-IA)</name>
    <name type="common">Rice sheath blight fungus</name>
    <name type="synonym">Rhizoctonia solani</name>
    <dbReference type="NCBI Taxonomy" id="983506"/>
    <lineage>
        <taxon>Eukaryota</taxon>
        <taxon>Fungi</taxon>
        <taxon>Dikarya</taxon>
        <taxon>Basidiomycota</taxon>
        <taxon>Agaricomycotina</taxon>
        <taxon>Agaricomycetes</taxon>
        <taxon>Cantharellales</taxon>
        <taxon>Ceratobasidiaceae</taxon>
        <taxon>Rhizoctonia</taxon>
        <taxon>Rhizoctonia solani AG-1</taxon>
    </lineage>
</organism>
<sequence>MNHTNKRVYACTPPIRALIPASDERCLENSARVSYACLYPLIYKFDPGVKFTLLTLVYHPSSCASCQFCHARLVTNQWLTIGRPCRH</sequence>
<dbReference type="AlphaFoldDB" id="L8WRN5"/>
<evidence type="ECO:0000313" key="1">
    <source>
        <dbReference type="EMBL" id="ELU39452.1"/>
    </source>
</evidence>
<evidence type="ECO:0000313" key="2">
    <source>
        <dbReference type="Proteomes" id="UP000011668"/>
    </source>
</evidence>
<protein>
    <submittedName>
        <fullName evidence="1">Uncharacterized protein</fullName>
    </submittedName>
</protein>
<gene>
    <name evidence="1" type="ORF">AG1IA_06511</name>
</gene>
<dbReference type="EMBL" id="AFRT01001765">
    <property type="protein sequence ID" value="ELU39452.1"/>
    <property type="molecule type" value="Genomic_DNA"/>
</dbReference>
<name>L8WRN5_THACA</name>